<dbReference type="EMBL" id="QRKD01000075">
    <property type="protein sequence ID" value="RHH83234.1"/>
    <property type="molecule type" value="Genomic_DNA"/>
</dbReference>
<name>A0A414YB01_9BACE</name>
<reference evidence="5 6" key="1">
    <citation type="submission" date="2018-08" db="EMBL/GenBank/DDBJ databases">
        <title>A genome reference for cultivated species of the human gut microbiota.</title>
        <authorList>
            <person name="Zou Y."/>
            <person name="Xue W."/>
            <person name="Luo G."/>
        </authorList>
    </citation>
    <scope>NUCLEOTIDE SEQUENCE [LARGE SCALE GENOMIC DNA]</scope>
    <source>
        <strain evidence="4 5">AM16-49B</strain>
        <strain evidence="3 7">AM31-16AC</strain>
        <strain evidence="2 6">OF02-6LB</strain>
    </source>
</reference>
<protein>
    <submittedName>
        <fullName evidence="4">Uncharacterized protein</fullName>
    </submittedName>
</protein>
<evidence type="ECO:0000313" key="2">
    <source>
        <dbReference type="EMBL" id="RGY19611.1"/>
    </source>
</evidence>
<organism evidence="4 5">
    <name type="scientific">Bacteroides caccae</name>
    <dbReference type="NCBI Taxonomy" id="47678"/>
    <lineage>
        <taxon>Bacteria</taxon>
        <taxon>Pseudomonadati</taxon>
        <taxon>Bacteroidota</taxon>
        <taxon>Bacteroidia</taxon>
        <taxon>Bacteroidales</taxon>
        <taxon>Bacteroidaceae</taxon>
        <taxon>Bacteroides</taxon>
    </lineage>
</organism>
<dbReference type="Proteomes" id="UP000283512">
    <property type="component" value="Unassembled WGS sequence"/>
</dbReference>
<evidence type="ECO:0000313" key="1">
    <source>
        <dbReference type="EMBL" id="KAA5494565.1"/>
    </source>
</evidence>
<evidence type="ECO:0000313" key="8">
    <source>
        <dbReference type="Proteomes" id="UP000491168"/>
    </source>
</evidence>
<dbReference type="Proteomes" id="UP000284689">
    <property type="component" value="Unassembled WGS sequence"/>
</dbReference>
<sequence>MMSDIFFYRLDHRHVYHGYEESMHIGTFLFREDVEKVIDELIVQPGFKSYPRSCFVVCKIIVDDYRWKKGFIHTEKGDFEIE</sequence>
<reference evidence="1 8" key="2">
    <citation type="journal article" date="2019" name="Nat. Med.">
        <title>A library of human gut bacterial isolates paired with longitudinal multiomics data enables mechanistic microbiome research.</title>
        <authorList>
            <person name="Poyet M."/>
            <person name="Groussin M."/>
            <person name="Gibbons S.M."/>
            <person name="Avila-Pacheco J."/>
            <person name="Jiang X."/>
            <person name="Kearney S.M."/>
            <person name="Perrotta A.R."/>
            <person name="Berdy B."/>
            <person name="Zhao S."/>
            <person name="Lieberman T.D."/>
            <person name="Swanson P.K."/>
            <person name="Smith M."/>
            <person name="Roesemann S."/>
            <person name="Alexander J.E."/>
            <person name="Rich S.A."/>
            <person name="Livny J."/>
            <person name="Vlamakis H."/>
            <person name="Clish C."/>
            <person name="Bullock K."/>
            <person name="Deik A."/>
            <person name="Scott J."/>
            <person name="Pierce K.A."/>
            <person name="Xavier R.J."/>
            <person name="Alm E.J."/>
        </authorList>
    </citation>
    <scope>NUCLEOTIDE SEQUENCE [LARGE SCALE GENOMIC DNA]</scope>
    <source>
        <strain evidence="1 8">BIOML-A21</strain>
    </source>
</reference>
<accession>A0A414YB01</accession>
<comment type="caution">
    <text evidence="4">The sequence shown here is derived from an EMBL/GenBank/DDBJ whole genome shotgun (WGS) entry which is preliminary data.</text>
</comment>
<dbReference type="AlphaFoldDB" id="A0A414YB01"/>
<dbReference type="EMBL" id="VVYF01000003">
    <property type="protein sequence ID" value="KAA5494565.1"/>
    <property type="molecule type" value="Genomic_DNA"/>
</dbReference>
<evidence type="ECO:0000313" key="5">
    <source>
        <dbReference type="Proteomes" id="UP000283512"/>
    </source>
</evidence>
<evidence type="ECO:0000313" key="6">
    <source>
        <dbReference type="Proteomes" id="UP000284431"/>
    </source>
</evidence>
<dbReference type="EMBL" id="QSCS01000079">
    <property type="protein sequence ID" value="RGY19611.1"/>
    <property type="molecule type" value="Genomic_DNA"/>
</dbReference>
<proteinExistence type="predicted"/>
<gene>
    <name evidence="4" type="ORF">DW190_23015</name>
    <name evidence="3" type="ORF">DW794_22570</name>
    <name evidence="2" type="ORF">DXA49_22810</name>
    <name evidence="1" type="ORF">F2Y35_03035</name>
</gene>
<evidence type="ECO:0000313" key="4">
    <source>
        <dbReference type="EMBL" id="RHH83234.1"/>
    </source>
</evidence>
<dbReference type="RefSeq" id="WP_122140929.1">
    <property type="nucleotide sequence ID" value="NZ_CAXSLD010000006.1"/>
</dbReference>
<dbReference type="Proteomes" id="UP000284431">
    <property type="component" value="Unassembled WGS sequence"/>
</dbReference>
<evidence type="ECO:0000313" key="3">
    <source>
        <dbReference type="EMBL" id="RHD38897.1"/>
    </source>
</evidence>
<dbReference type="Proteomes" id="UP000491168">
    <property type="component" value="Unassembled WGS sequence"/>
</dbReference>
<dbReference type="EMBL" id="QSJD01000086">
    <property type="protein sequence ID" value="RHD38897.1"/>
    <property type="molecule type" value="Genomic_DNA"/>
</dbReference>
<evidence type="ECO:0000313" key="7">
    <source>
        <dbReference type="Proteomes" id="UP000284689"/>
    </source>
</evidence>